<comment type="caution">
    <text evidence="3">The sequence shown here is derived from an EMBL/GenBank/DDBJ whole genome shotgun (WGS) entry which is preliminary data.</text>
</comment>
<protein>
    <submittedName>
        <fullName evidence="3">Uncharacterized protein</fullName>
    </submittedName>
</protein>
<feature type="transmembrane region" description="Helical" evidence="1">
    <location>
        <begin position="6"/>
        <end position="28"/>
    </location>
</feature>
<keyword evidence="1" id="KW-0812">Transmembrane</keyword>
<evidence type="ECO:0000313" key="5">
    <source>
        <dbReference type="Proteomes" id="UP001209746"/>
    </source>
</evidence>
<dbReference type="EMBL" id="JAOPKD010000001">
    <property type="protein sequence ID" value="MCU4725813.1"/>
    <property type="molecule type" value="Genomic_DNA"/>
</dbReference>
<feature type="transmembrane region" description="Helical" evidence="1">
    <location>
        <begin position="143"/>
        <end position="167"/>
    </location>
</feature>
<feature type="transmembrane region" description="Helical" evidence="1">
    <location>
        <begin position="220"/>
        <end position="245"/>
    </location>
</feature>
<accession>A0AAE3IB01</accession>
<proteinExistence type="predicted"/>
<feature type="transmembrane region" description="Helical" evidence="1">
    <location>
        <begin position="266"/>
        <end position="289"/>
    </location>
</feature>
<evidence type="ECO:0000313" key="2">
    <source>
        <dbReference type="EMBL" id="MCU4716582.1"/>
    </source>
</evidence>
<feature type="transmembrane region" description="Helical" evidence="1">
    <location>
        <begin position="188"/>
        <end position="208"/>
    </location>
</feature>
<feature type="transmembrane region" description="Helical" evidence="1">
    <location>
        <begin position="72"/>
        <end position="95"/>
    </location>
</feature>
<organism evidence="3 5">
    <name type="scientific">Halapricum hydrolyticum</name>
    <dbReference type="NCBI Taxonomy" id="2979991"/>
    <lineage>
        <taxon>Archaea</taxon>
        <taxon>Methanobacteriati</taxon>
        <taxon>Methanobacteriota</taxon>
        <taxon>Stenosarchaea group</taxon>
        <taxon>Halobacteria</taxon>
        <taxon>Halobacteriales</taxon>
        <taxon>Haloarculaceae</taxon>
        <taxon>Halapricum</taxon>
    </lineage>
</organism>
<reference evidence="3" key="1">
    <citation type="submission" date="2023-02" db="EMBL/GenBank/DDBJ databases">
        <title>Enrichment on poylsaccharides allowed isolation of novel metabolic and taxonomic groups of Haloarchaea.</title>
        <authorList>
            <person name="Sorokin D.Y."/>
            <person name="Elcheninov A.G."/>
            <person name="Khizhniak T.V."/>
            <person name="Kolganova T.V."/>
            <person name="Kublanov I.V."/>
        </authorList>
    </citation>
    <scope>NUCLEOTIDE SEQUENCE</scope>
    <source>
        <strain evidence="2 4">HArc-curdl5-1</strain>
        <strain evidence="3">HArc-curdl7</strain>
    </source>
</reference>
<feature type="transmembrane region" description="Helical" evidence="1">
    <location>
        <begin position="107"/>
        <end position="131"/>
    </location>
</feature>
<keyword evidence="4" id="KW-1185">Reference proteome</keyword>
<evidence type="ECO:0000256" key="1">
    <source>
        <dbReference type="SAM" id="Phobius"/>
    </source>
</evidence>
<dbReference type="Proteomes" id="UP001208186">
    <property type="component" value="Unassembled WGS sequence"/>
</dbReference>
<gene>
    <name evidence="3" type="ORF">OB914_02345</name>
    <name evidence="2" type="ORF">OB916_00675</name>
</gene>
<name>A0AAE3IB01_9EURY</name>
<dbReference type="AlphaFoldDB" id="A0AAE3IB01"/>
<keyword evidence="1" id="KW-1133">Transmembrane helix</keyword>
<evidence type="ECO:0000313" key="4">
    <source>
        <dbReference type="Proteomes" id="UP001208186"/>
    </source>
</evidence>
<sequence length="339" mass="36034">MSTVAIYAAVFAAVGALSFGTILAYRWLSIPLADRISVNFALSVRPTTIPVWVDPVGLVVGALFGLRPVPLVAAVGLWAGSIVGVALAAGLAWWWTDEGVSARMPPFSRLGYLVGYALLTTGPLYALVPWLRDLGTEVTETELALLIGVLIVATLLWIGAILVIALVSVGVGRDTSLWSMPLSRFEYAAIYAGAVVVALLVIALGSWSTPRLDQVSWTGIAGMFGIVAIVVVAGRLFVAPVTIIRDGRGPIEAIRWSNESIADRRLTGNTAVFVFVVAFLVRLNAYFVTVPSDPVAGLALATVVGTAAVGLIHASEMESVYRIVQEEPRYRPSLTDFGR</sequence>
<feature type="transmembrane region" description="Helical" evidence="1">
    <location>
        <begin position="295"/>
        <end position="314"/>
    </location>
</feature>
<dbReference type="Proteomes" id="UP001209746">
    <property type="component" value="Unassembled WGS sequence"/>
</dbReference>
<evidence type="ECO:0000313" key="3">
    <source>
        <dbReference type="EMBL" id="MCU4725813.1"/>
    </source>
</evidence>
<dbReference type="RefSeq" id="WP_315907351.1">
    <property type="nucleotide sequence ID" value="NZ_JAOPKC010000001.1"/>
</dbReference>
<keyword evidence="1" id="KW-0472">Membrane</keyword>
<feature type="transmembrane region" description="Helical" evidence="1">
    <location>
        <begin position="49"/>
        <end position="66"/>
    </location>
</feature>
<dbReference type="EMBL" id="JAOPKC010000001">
    <property type="protein sequence ID" value="MCU4716582.1"/>
    <property type="molecule type" value="Genomic_DNA"/>
</dbReference>